<dbReference type="InterPro" id="IPR036249">
    <property type="entry name" value="Thioredoxin-like_sf"/>
</dbReference>
<dbReference type="Pfam" id="PF00085">
    <property type="entry name" value="Thioredoxin"/>
    <property type="match status" value="1"/>
</dbReference>
<dbReference type="OrthoDB" id="2121326at2759"/>
<dbReference type="EMBL" id="KI392442">
    <property type="protein sequence ID" value="ERN16536.1"/>
    <property type="molecule type" value="Genomic_DNA"/>
</dbReference>
<keyword evidence="4" id="KW-1185">Reference proteome</keyword>
<dbReference type="Gene3D" id="3.40.30.10">
    <property type="entry name" value="Glutaredoxin"/>
    <property type="match status" value="1"/>
</dbReference>
<evidence type="ECO:0000313" key="3">
    <source>
        <dbReference type="EMBL" id="ERN16536.1"/>
    </source>
</evidence>
<evidence type="ECO:0000313" key="4">
    <source>
        <dbReference type="Proteomes" id="UP000017836"/>
    </source>
</evidence>
<dbReference type="InterPro" id="IPR013766">
    <property type="entry name" value="Thioredoxin_domain"/>
</dbReference>
<sequence>MGDHSIESGNEAEAPKRGGLEGTGLNLPTNLHMNLKKASSDKDIKDLLDHLKRTKHPAIINYGASWCRVCSQVLPTFCHLSNKFPNHTFIYADIDECPDMTQTIRYTPTFHFFRDGEKVDEMLGAGDQRLHDRLWLHS</sequence>
<dbReference type="OMA" id="CQLSNNF"/>
<dbReference type="eggNOG" id="KOG0907">
    <property type="taxonomic scope" value="Eukaryota"/>
</dbReference>
<accession>U5CTG1</accession>
<dbReference type="STRING" id="13333.U5CTG1"/>
<reference evidence="4" key="1">
    <citation type="journal article" date="2013" name="Science">
        <title>The Amborella genome and the evolution of flowering plants.</title>
        <authorList>
            <consortium name="Amborella Genome Project"/>
        </authorList>
    </citation>
    <scope>NUCLEOTIDE SEQUENCE [LARGE SCALE GENOMIC DNA]</scope>
</reference>
<organism evidence="3 4">
    <name type="scientific">Amborella trichopoda</name>
    <dbReference type="NCBI Taxonomy" id="13333"/>
    <lineage>
        <taxon>Eukaryota</taxon>
        <taxon>Viridiplantae</taxon>
        <taxon>Streptophyta</taxon>
        <taxon>Embryophyta</taxon>
        <taxon>Tracheophyta</taxon>
        <taxon>Spermatophyta</taxon>
        <taxon>Magnoliopsida</taxon>
        <taxon>Amborellales</taxon>
        <taxon>Amborellaceae</taxon>
        <taxon>Amborella</taxon>
    </lineage>
</organism>
<dbReference type="SUPFAM" id="SSF52833">
    <property type="entry name" value="Thioredoxin-like"/>
    <property type="match status" value="1"/>
</dbReference>
<dbReference type="InterPro" id="IPR044193">
    <property type="entry name" value="TRL33"/>
</dbReference>
<name>U5CTG1_AMBTC</name>
<dbReference type="HOGENOM" id="CLU_090389_14_1_1"/>
<dbReference type="CDD" id="cd02947">
    <property type="entry name" value="TRX_family"/>
    <property type="match status" value="1"/>
</dbReference>
<dbReference type="AlphaFoldDB" id="U5CTG1"/>
<evidence type="ECO:0000256" key="1">
    <source>
        <dbReference type="SAM" id="MobiDB-lite"/>
    </source>
</evidence>
<dbReference type="Gramene" id="ERN16536">
    <property type="protein sequence ID" value="ERN16536"/>
    <property type="gene ID" value="AMTR_s00031p00122700"/>
</dbReference>
<feature type="domain" description="Thioredoxin" evidence="2">
    <location>
        <begin position="50"/>
        <end position="129"/>
    </location>
</feature>
<dbReference type="PANTHER" id="PTHR47571:SF1">
    <property type="entry name" value="THIOREDOXIN-LIKE 3-3"/>
    <property type="match status" value="1"/>
</dbReference>
<feature type="region of interest" description="Disordered" evidence="1">
    <location>
        <begin position="1"/>
        <end position="25"/>
    </location>
</feature>
<gene>
    <name evidence="3" type="ORF">AMTR_s00031p00122700</name>
</gene>
<protein>
    <recommendedName>
        <fullName evidence="2">Thioredoxin domain-containing protein</fullName>
    </recommendedName>
</protein>
<dbReference type="PANTHER" id="PTHR47571">
    <property type="entry name" value="THIOREDOXIN-LIKE 3-3"/>
    <property type="match status" value="1"/>
</dbReference>
<evidence type="ECO:0000259" key="2">
    <source>
        <dbReference type="Pfam" id="PF00085"/>
    </source>
</evidence>
<proteinExistence type="predicted"/>
<dbReference type="KEGG" id="atr:18444850"/>
<dbReference type="Proteomes" id="UP000017836">
    <property type="component" value="Unassembled WGS sequence"/>
</dbReference>